<name>A0A177EIY7_9MICR</name>
<evidence type="ECO:0000259" key="7">
    <source>
        <dbReference type="PROSITE" id="PS51190"/>
    </source>
</evidence>
<dbReference type="GO" id="GO:0005634">
    <property type="term" value="C:nucleus"/>
    <property type="evidence" value="ECO:0007669"/>
    <property type="project" value="UniProtKB-SubCell"/>
</dbReference>
<dbReference type="GO" id="GO:0000723">
    <property type="term" value="P:telomere maintenance"/>
    <property type="evidence" value="ECO:0007669"/>
    <property type="project" value="TreeGrafter"/>
</dbReference>
<dbReference type="Pfam" id="PF02260">
    <property type="entry name" value="FATC"/>
    <property type="match status" value="1"/>
</dbReference>
<evidence type="ECO:0000256" key="3">
    <source>
        <dbReference type="ARBA" id="ARBA00022527"/>
    </source>
</evidence>
<dbReference type="Gene3D" id="1.10.1070.11">
    <property type="entry name" value="Phosphatidylinositol 3-/4-kinase, catalytic domain"/>
    <property type="match status" value="1"/>
</dbReference>
<evidence type="ECO:0000256" key="5">
    <source>
        <dbReference type="ARBA" id="ARBA00023242"/>
    </source>
</evidence>
<dbReference type="PANTHER" id="PTHR11139:SF69">
    <property type="entry name" value="SERINE_THREONINE-PROTEIN KINASE ATR"/>
    <property type="match status" value="1"/>
</dbReference>
<dbReference type="Proteomes" id="UP000185944">
    <property type="component" value="Unassembled WGS sequence"/>
</dbReference>
<dbReference type="GO" id="GO:0006281">
    <property type="term" value="P:DNA repair"/>
    <property type="evidence" value="ECO:0007669"/>
    <property type="project" value="TreeGrafter"/>
</dbReference>
<feature type="domain" description="FATC" evidence="7">
    <location>
        <begin position="1815"/>
        <end position="1850"/>
    </location>
</feature>
<protein>
    <submittedName>
        <fullName evidence="8">Serine/threonine-protein kinase ATR</fullName>
    </submittedName>
</protein>
<dbReference type="GeneID" id="93646663"/>
<dbReference type="SMART" id="SM01343">
    <property type="entry name" value="FATC"/>
    <property type="match status" value="1"/>
</dbReference>
<dbReference type="GO" id="GO:0005694">
    <property type="term" value="C:chromosome"/>
    <property type="evidence" value="ECO:0007669"/>
    <property type="project" value="TreeGrafter"/>
</dbReference>
<dbReference type="InterPro" id="IPR050517">
    <property type="entry name" value="DDR_Repair_Kinase"/>
</dbReference>
<dbReference type="CDD" id="cd00892">
    <property type="entry name" value="PIKKc_ATR"/>
    <property type="match status" value="1"/>
</dbReference>
<dbReference type="Gene3D" id="3.30.1010.10">
    <property type="entry name" value="Phosphatidylinositol 3-kinase Catalytic Subunit, Chain A, domain 4"/>
    <property type="match status" value="1"/>
</dbReference>
<reference evidence="8 9" key="1">
    <citation type="submission" date="2016-02" db="EMBL/GenBank/DDBJ databases">
        <title>Discovery of a natural microsporidian pathogen with a broad tissue tropism in Caenorhabditis elegans.</title>
        <authorList>
            <person name="Luallen R.J."/>
            <person name="Reinke A.W."/>
            <person name="Tong L."/>
            <person name="Botts M.R."/>
            <person name="Felix M.-A."/>
            <person name="Troemel E.R."/>
        </authorList>
    </citation>
    <scope>NUCLEOTIDE SEQUENCE [LARGE SCALE GENOMIC DNA]</scope>
    <source>
        <strain evidence="8 9">JUm2807</strain>
    </source>
</reference>
<dbReference type="InterPro" id="IPR003152">
    <property type="entry name" value="FATC_dom"/>
</dbReference>
<dbReference type="EMBL" id="LTDL01000014">
    <property type="protein sequence ID" value="OAG31838.1"/>
    <property type="molecule type" value="Genomic_DNA"/>
</dbReference>
<evidence type="ECO:0000313" key="9">
    <source>
        <dbReference type="Proteomes" id="UP000185944"/>
    </source>
</evidence>
<evidence type="ECO:0000313" key="8">
    <source>
        <dbReference type="EMBL" id="OAG31838.1"/>
    </source>
</evidence>
<comment type="similarity">
    <text evidence="2">Belongs to the PI3/PI4-kinase family. ATM subfamily.</text>
</comment>
<dbReference type="VEuPathDB" id="MicrosporidiaDB:NEDG_00313"/>
<comment type="subcellular location">
    <subcellularLocation>
        <location evidence="1">Nucleus</location>
    </subcellularLocation>
</comment>
<dbReference type="InterPro" id="IPR011009">
    <property type="entry name" value="Kinase-like_dom_sf"/>
</dbReference>
<dbReference type="GO" id="GO:0004674">
    <property type="term" value="F:protein serine/threonine kinase activity"/>
    <property type="evidence" value="ECO:0007669"/>
    <property type="project" value="UniProtKB-KW"/>
</dbReference>
<sequence length="1850" mass="210146">MDELFSKEKILCEVSLGEDFHHAFLQSLVQVQSGRICTAFLDRLLRDSLCAEDVQKVAETLHAVARTLTLYKTERLKRKLNGNKLFRYLLGKVRTPRDRDTLVGLAEALDVRVEGGKYACSGPLQVEAVKCVASRTNHAATETEMSLALISYLKKKEIPPEQRYIEDLVRTAARRLGEAGFLGAVREAVTADWVYKADNPAQRTLLAVISEHPAQVKNFAERGLSLHPFSPFFLSNIDTGALIPAMVCSVRTVFGEEAGQKERLKQESEWIERVHLPNEPFHEECAHPGCRQKLSSENIRYYFMHRRRIESEMEKVLEETLSHRRTNLLYLICAISHLREYQGLKQLKFVINTIKKLDKKKTPSTPSKEGAQDPAQDSGRLFSVLRYFQMAKENEEYVLGIAKCACEEANQGRMVLVLNILYHVRSTQRLGFALAVLACAILKTGEKTAFISTIIRAAARKHASALCAAKGMVFDHFFIKARPNLCPASASQVLAHLAMVYSEKSVKAFVEKQKYFLAPRLFQVGLLEAYYKHSPETDIFYNIYLYGCKSAHKSQSTCTEIGNALKQCGVDAMAVIYTGVVHPEKMLFECGIEVQGFVKSFSLMSALFAERRILDEKVVPMNNCIFFLLARIVTLFFAETPPSDNDIEEIISFLIHTGHVQGTPGCICTAEVCGKGVFWSELLKRVSQGQVSQYRYMVAMELTAEQRKAAGHSALEQTTIVSPAMPLREKIVRVYPFLNLRPFFINLSVRKILPDLLVAKEAEILDIAERHWTQCKAFIIWLFRMYIDTKDPELLSALSMFGMRAVDALEEEGLTNAALTHTTPTLIDMDHKTTGEIAQFFITSILIGMYYDTLDDILLYIMQELLKAEEKIEIDKKHASFIERLRLSKYVLETNATTAEETECYGRYAGSTAYRRGISHREFLFCALTQLAVLSDRAKIRTPLTIDTVWVLDVLARKKWPERHVLKLVQFYLFLEILFLKETHINEIRKIFSPVFLDIEQNVLIDTDILKTITRSSLCFGGVFTHEELLLSGKYLEDTHYNVWVLEKELKKQEEEVARDGILTELQQNYLALKEKDTVFGINATIHKLSPINLAAEFEINNEHANLHYINREVLKKEENESSDEETKYRKLVSAFDHTELTVTQVLEAVERTIKQWGDASSAQALCESPEFVKTFLTDAHILRDCRILQEHPLPEALSIVKERRDASRTYETLRVSFIHSHLFSLLPRTPEVNQAEKDALISGIRTARISGRHELSEKILVQSLVKDDWRVFYEKAHLHVLKNKKSLAKQALLRLSSHLPPESVYRQKEIVLSTEIEESEESYRKALGILKTSERLYFGFGKFLEKKSPVQAFRMFCKALGCGYSKASEIVPKLIHRIADSDDANTSIYEHLKECMYDLKKTLKEVDIKIFLPYYMQVITRLGHKDPGVEEVLSIITQKLIEAFPGETLWKSLSITNNNVAHNKAVALTSLIEKASFGNKTTFTNLQKFSVILVKISQKMCSGGQFLLSSAFGAPVLIVKGIPAPCGDFSSEILSIIDQVHVFATLQRPKKIKVLTTTGVFRSFLCKAKDDLRKDARFMDLSALLNSLFRMDNTCKTFTIRTYTVIPITSSSGILEYIEDTFTLKKICEEIYAEKNIYPMKIAARSSVKKKLGKEFLPTLKEVPPVFAEFFYRRFPAPFLWLQSRKRYTTTYAVMNGVGYLMGLGDRHGENILFDAATGETVHVDLNCIFDKAQDLAIPETVPFRLTQNIVDAFGPTGEEGQYRLSLERTLKLLACRKDLIVANLLGFVHDPLGEWTGRSNSKTAMEVIHRTQSKLDFDDEIATASILINRSTSPDNLAEMFIGWLPFL</sequence>
<evidence type="ECO:0000256" key="2">
    <source>
        <dbReference type="ARBA" id="ARBA00010769"/>
    </source>
</evidence>
<dbReference type="SUPFAM" id="SSF56112">
    <property type="entry name" value="Protein kinase-like (PK-like)"/>
    <property type="match status" value="1"/>
</dbReference>
<dbReference type="STRING" id="1805483.A0A177EIY7"/>
<dbReference type="SMART" id="SM00146">
    <property type="entry name" value="PI3Kc"/>
    <property type="match status" value="1"/>
</dbReference>
<dbReference type="Pfam" id="PF23593">
    <property type="entry name" value="HEAT_ATR"/>
    <property type="match status" value="1"/>
</dbReference>
<dbReference type="InterPro" id="IPR000403">
    <property type="entry name" value="PI3/4_kinase_cat_dom"/>
</dbReference>
<dbReference type="Pfam" id="PF00454">
    <property type="entry name" value="PI3_PI4_kinase"/>
    <property type="match status" value="1"/>
</dbReference>
<keyword evidence="9" id="KW-1185">Reference proteome</keyword>
<keyword evidence="8" id="KW-0418">Kinase</keyword>
<keyword evidence="3" id="KW-0723">Serine/threonine-protein kinase</keyword>
<dbReference type="PROSITE" id="PS51190">
    <property type="entry name" value="FATC"/>
    <property type="match status" value="1"/>
</dbReference>
<dbReference type="GO" id="GO:0000077">
    <property type="term" value="P:DNA damage checkpoint signaling"/>
    <property type="evidence" value="ECO:0007669"/>
    <property type="project" value="TreeGrafter"/>
</dbReference>
<keyword evidence="4" id="KW-0227">DNA damage</keyword>
<keyword evidence="5" id="KW-0539">Nucleus</keyword>
<gene>
    <name evidence="8" type="ORF">NEDG_00313</name>
</gene>
<dbReference type="PANTHER" id="PTHR11139">
    <property type="entry name" value="ATAXIA TELANGIECTASIA MUTATED ATM -RELATED"/>
    <property type="match status" value="1"/>
</dbReference>
<evidence type="ECO:0000256" key="1">
    <source>
        <dbReference type="ARBA" id="ARBA00004123"/>
    </source>
</evidence>
<proteinExistence type="inferred from homology"/>
<dbReference type="InterPro" id="IPR036940">
    <property type="entry name" value="PI3/4_kinase_cat_sf"/>
</dbReference>
<evidence type="ECO:0000256" key="4">
    <source>
        <dbReference type="ARBA" id="ARBA00022763"/>
    </source>
</evidence>
<accession>A0A177EIY7</accession>
<comment type="caution">
    <text evidence="8">The sequence shown here is derived from an EMBL/GenBank/DDBJ whole genome shotgun (WGS) entry which is preliminary data.</text>
</comment>
<feature type="domain" description="PI3K/PI4K catalytic" evidence="6">
    <location>
        <begin position="1537"/>
        <end position="1838"/>
    </location>
</feature>
<keyword evidence="8" id="KW-0808">Transferase</keyword>
<evidence type="ECO:0000259" key="6">
    <source>
        <dbReference type="PROSITE" id="PS50290"/>
    </source>
</evidence>
<dbReference type="InterPro" id="IPR057564">
    <property type="entry name" value="HEAT_ATR"/>
</dbReference>
<dbReference type="RefSeq" id="XP_067545439.1">
    <property type="nucleotide sequence ID" value="XM_067687731.1"/>
</dbReference>
<organism evidence="8 9">
    <name type="scientific">Nematocida displodere</name>
    <dbReference type="NCBI Taxonomy" id="1805483"/>
    <lineage>
        <taxon>Eukaryota</taxon>
        <taxon>Fungi</taxon>
        <taxon>Fungi incertae sedis</taxon>
        <taxon>Microsporidia</taxon>
        <taxon>Nematocida</taxon>
    </lineage>
</organism>
<dbReference type="PROSITE" id="PS50290">
    <property type="entry name" value="PI3_4_KINASE_3"/>
    <property type="match status" value="1"/>
</dbReference>
<dbReference type="OrthoDB" id="381190at2759"/>